<feature type="compositionally biased region" description="Basic and acidic residues" evidence="1">
    <location>
        <begin position="394"/>
        <end position="405"/>
    </location>
</feature>
<comment type="caution">
    <text evidence="2">The sequence shown here is derived from an EMBL/GenBank/DDBJ whole genome shotgun (WGS) entry which is preliminary data.</text>
</comment>
<dbReference type="AlphaFoldDB" id="A0A7W8DVF2"/>
<feature type="compositionally biased region" description="Basic and acidic residues" evidence="1">
    <location>
        <begin position="418"/>
        <end position="429"/>
    </location>
</feature>
<dbReference type="EMBL" id="JACHIK010000009">
    <property type="protein sequence ID" value="MBB5043535.1"/>
    <property type="molecule type" value="Genomic_DNA"/>
</dbReference>
<feature type="compositionally biased region" description="Basic and acidic residues" evidence="1">
    <location>
        <begin position="374"/>
        <end position="386"/>
    </location>
</feature>
<protein>
    <recommendedName>
        <fullName evidence="4">Mob protein</fullName>
    </recommendedName>
</protein>
<keyword evidence="3" id="KW-1185">Reference proteome</keyword>
<sequence>MGYQFVHLESFSRKGDDKGRSTAFVLAEARRDAAASVHVAAPLPPVVVYGVGVAEVEAVHDAAADAARTTPKAGTARKLRQDHKTLHTVIASHPYTMEEVWTDAAKRAEVEVWEKRTIDWLRSQYGDDLKSVVRHEDESHFHVHAYVVPDSDPEMRVLRHHPGVAAKRTTMAAGPSEGEDTKALSKRADREYKAAMRAWQDSYHATVGVPCGLARLGPRRRNLPRGEWQREKAQARALQAALDRAAVVKSKVESFVATKKSEAESLVSTATTEAAALRADADAAKADAARRLAEARAATDAAMAAHDAAVREQEKARSMMGRVREEAAKVRAASAKLQRLPSMLRTAFDGLRQSRVADRIRATVAGEMDRLRDQVSSAERRADAADSRASVAEAARRQADERARNFDAALAETAAQRDAARREVQRLRPPEPSLETEFGMRSTPGRR</sequence>
<reference evidence="2 3" key="1">
    <citation type="submission" date="2020-08" db="EMBL/GenBank/DDBJ databases">
        <title>Genomic Encyclopedia of Type Strains, Phase IV (KMG-IV): sequencing the most valuable type-strain genomes for metagenomic binning, comparative biology and taxonomic classification.</title>
        <authorList>
            <person name="Goeker M."/>
        </authorList>
    </citation>
    <scope>NUCLEOTIDE SEQUENCE [LARGE SCALE GENOMIC DNA]</scope>
    <source>
        <strain evidence="2 3">DSM 21319</strain>
    </source>
</reference>
<organism evidence="2 3">
    <name type="scientific">Shinella fusca</name>
    <dbReference type="NCBI Taxonomy" id="544480"/>
    <lineage>
        <taxon>Bacteria</taxon>
        <taxon>Pseudomonadati</taxon>
        <taxon>Pseudomonadota</taxon>
        <taxon>Alphaproteobacteria</taxon>
        <taxon>Hyphomicrobiales</taxon>
        <taxon>Rhizobiaceae</taxon>
        <taxon>Shinella</taxon>
    </lineage>
</organism>
<evidence type="ECO:0008006" key="4">
    <source>
        <dbReference type="Google" id="ProtNLM"/>
    </source>
</evidence>
<evidence type="ECO:0000256" key="1">
    <source>
        <dbReference type="SAM" id="MobiDB-lite"/>
    </source>
</evidence>
<dbReference type="Proteomes" id="UP000535406">
    <property type="component" value="Unassembled WGS sequence"/>
</dbReference>
<accession>A0A7W8DVF2</accession>
<proteinExistence type="predicted"/>
<evidence type="ECO:0000313" key="2">
    <source>
        <dbReference type="EMBL" id="MBB5043535.1"/>
    </source>
</evidence>
<gene>
    <name evidence="2" type="ORF">HNQ66_002941</name>
</gene>
<dbReference type="RefSeq" id="WP_184144901.1">
    <property type="nucleotide sequence ID" value="NZ_JACHIK010000009.1"/>
</dbReference>
<dbReference type="Gene3D" id="3.30.930.30">
    <property type="match status" value="1"/>
</dbReference>
<evidence type="ECO:0000313" key="3">
    <source>
        <dbReference type="Proteomes" id="UP000535406"/>
    </source>
</evidence>
<name>A0A7W8DVF2_9HYPH</name>
<feature type="region of interest" description="Disordered" evidence="1">
    <location>
        <begin position="374"/>
        <end position="447"/>
    </location>
</feature>